<organism evidence="1 2">
    <name type="scientific">Avena sativa</name>
    <name type="common">Oat</name>
    <dbReference type="NCBI Taxonomy" id="4498"/>
    <lineage>
        <taxon>Eukaryota</taxon>
        <taxon>Viridiplantae</taxon>
        <taxon>Streptophyta</taxon>
        <taxon>Embryophyta</taxon>
        <taxon>Tracheophyta</taxon>
        <taxon>Spermatophyta</taxon>
        <taxon>Magnoliopsida</taxon>
        <taxon>Liliopsida</taxon>
        <taxon>Poales</taxon>
        <taxon>Poaceae</taxon>
        <taxon>BOP clade</taxon>
        <taxon>Pooideae</taxon>
        <taxon>Poodae</taxon>
        <taxon>Poeae</taxon>
        <taxon>Poeae Chloroplast Group 1 (Aveneae type)</taxon>
        <taxon>Aveninae</taxon>
        <taxon>Avena</taxon>
    </lineage>
</organism>
<accession>A0ACD5XQ44</accession>
<evidence type="ECO:0000313" key="1">
    <source>
        <dbReference type="EnsemblPlants" id="AVESA.00010b.r2.5AG0861770.1.CDS.1"/>
    </source>
</evidence>
<proteinExistence type="predicted"/>
<name>A0ACD5XQ44_AVESA</name>
<reference evidence="1" key="1">
    <citation type="submission" date="2021-05" db="EMBL/GenBank/DDBJ databases">
        <authorList>
            <person name="Scholz U."/>
            <person name="Mascher M."/>
            <person name="Fiebig A."/>
        </authorList>
    </citation>
    <scope>NUCLEOTIDE SEQUENCE [LARGE SCALE GENOMIC DNA]</scope>
</reference>
<dbReference type="Proteomes" id="UP001732700">
    <property type="component" value="Chromosome 5A"/>
</dbReference>
<dbReference type="EnsemblPlants" id="AVESA.00010b.r2.5AG0861770.1">
    <property type="protein sequence ID" value="AVESA.00010b.r2.5AG0861770.1.CDS.1"/>
    <property type="gene ID" value="AVESA.00010b.r2.5AG0861770"/>
</dbReference>
<protein>
    <submittedName>
        <fullName evidence="1">Uncharacterized protein</fullName>
    </submittedName>
</protein>
<reference evidence="1" key="2">
    <citation type="submission" date="2025-09" db="UniProtKB">
        <authorList>
            <consortium name="EnsemblPlants"/>
        </authorList>
    </citation>
    <scope>IDENTIFICATION</scope>
</reference>
<evidence type="ECO:0000313" key="2">
    <source>
        <dbReference type="Proteomes" id="UP001732700"/>
    </source>
</evidence>
<sequence length="161" mass="18417">MAGVLDALASYVANMLTEMALEEVAMLIGVSSEIDNLGVKLRDLKKFLADADRRNITDESVQGCVEEIKRAMYDVTDILDLCRIKVMEQGPSRDMGCFNPLLFYMRNPLHAHNIDSRLKTLNHKLNDICKRGASFNFIKLEAYQDRKMARPHATYRKKQIH</sequence>
<keyword evidence="2" id="KW-1185">Reference proteome</keyword>